<feature type="compositionally biased region" description="Low complexity" evidence="1">
    <location>
        <begin position="3358"/>
        <end position="3370"/>
    </location>
</feature>
<feature type="region of interest" description="Disordered" evidence="1">
    <location>
        <begin position="1928"/>
        <end position="1966"/>
    </location>
</feature>
<feature type="compositionally biased region" description="Polar residues" evidence="1">
    <location>
        <begin position="3283"/>
        <end position="3293"/>
    </location>
</feature>
<feature type="region of interest" description="Disordered" evidence="1">
    <location>
        <begin position="1867"/>
        <end position="1889"/>
    </location>
</feature>
<feature type="compositionally biased region" description="Polar residues" evidence="1">
    <location>
        <begin position="1867"/>
        <end position="1876"/>
    </location>
</feature>
<name>A0A979FVC8_HYAAZ</name>
<dbReference type="RefSeq" id="XP_047741199.1">
    <property type="nucleotide sequence ID" value="XM_047885243.1"/>
</dbReference>
<feature type="compositionally biased region" description="Polar residues" evidence="1">
    <location>
        <begin position="1255"/>
        <end position="1271"/>
    </location>
</feature>
<feature type="compositionally biased region" description="Basic residues" evidence="1">
    <location>
        <begin position="2173"/>
        <end position="2191"/>
    </location>
</feature>
<feature type="compositionally biased region" description="Polar residues" evidence="1">
    <location>
        <begin position="1994"/>
        <end position="2006"/>
    </location>
</feature>
<feature type="region of interest" description="Disordered" evidence="1">
    <location>
        <begin position="3034"/>
        <end position="3086"/>
    </location>
</feature>
<feature type="region of interest" description="Disordered" evidence="1">
    <location>
        <begin position="1714"/>
        <end position="1733"/>
    </location>
</feature>
<feature type="region of interest" description="Disordered" evidence="1">
    <location>
        <begin position="817"/>
        <end position="837"/>
    </location>
</feature>
<feature type="region of interest" description="Disordered" evidence="1">
    <location>
        <begin position="2306"/>
        <end position="2326"/>
    </location>
</feature>
<feature type="region of interest" description="Disordered" evidence="1">
    <location>
        <begin position="1"/>
        <end position="20"/>
    </location>
</feature>
<evidence type="ECO:0000313" key="3">
    <source>
        <dbReference type="RefSeq" id="XP_047741199.1"/>
    </source>
</evidence>
<dbReference type="Proteomes" id="UP000694843">
    <property type="component" value="Unplaced"/>
</dbReference>
<feature type="region of interest" description="Disordered" evidence="1">
    <location>
        <begin position="2077"/>
        <end position="2126"/>
    </location>
</feature>
<keyword evidence="2" id="KW-1185">Reference proteome</keyword>
<feature type="region of interest" description="Disordered" evidence="1">
    <location>
        <begin position="1984"/>
        <end position="2006"/>
    </location>
</feature>
<feature type="compositionally biased region" description="Polar residues" evidence="1">
    <location>
        <begin position="2306"/>
        <end position="2323"/>
    </location>
</feature>
<evidence type="ECO:0000313" key="2">
    <source>
        <dbReference type="Proteomes" id="UP000694843"/>
    </source>
</evidence>
<feature type="region of interest" description="Disordered" evidence="1">
    <location>
        <begin position="1389"/>
        <end position="1426"/>
    </location>
</feature>
<evidence type="ECO:0000256" key="1">
    <source>
        <dbReference type="SAM" id="MobiDB-lite"/>
    </source>
</evidence>
<feature type="compositionally biased region" description="Polar residues" evidence="1">
    <location>
        <begin position="1718"/>
        <end position="1733"/>
    </location>
</feature>
<feature type="region of interest" description="Disordered" evidence="1">
    <location>
        <begin position="1247"/>
        <end position="1271"/>
    </location>
</feature>
<feature type="region of interest" description="Disordered" evidence="1">
    <location>
        <begin position="2172"/>
        <end position="2191"/>
    </location>
</feature>
<feature type="compositionally biased region" description="Basic residues" evidence="1">
    <location>
        <begin position="2258"/>
        <end position="2267"/>
    </location>
</feature>
<feature type="region of interest" description="Disordered" evidence="1">
    <location>
        <begin position="985"/>
        <end position="1019"/>
    </location>
</feature>
<accession>A0A979FVC8</accession>
<dbReference type="KEGG" id="hazt:125179420"/>
<feature type="compositionally biased region" description="Basic and acidic residues" evidence="1">
    <location>
        <begin position="823"/>
        <end position="837"/>
    </location>
</feature>
<gene>
    <name evidence="3" type="primary">LOC125179420</name>
</gene>
<feature type="region of interest" description="Disordered" evidence="1">
    <location>
        <begin position="3138"/>
        <end position="3212"/>
    </location>
</feature>
<dbReference type="GeneID" id="125179420"/>
<sequence>MTPIAHDMSDATVNTANSQQSPITPAITVLNSAPVVTIPTKTFSKATEKNELQLLATDVDSSEQGLSFLTKPVVLPGEPQLIPDSVSFSIVTTTNSANVPSELTALSTSTACTNANALIIPVNNLDTDFSVTQSTSVIQPVLLPSLSTSVPSLDILSSANVAYCSTAVIYPTSSLSTASLSTNSSLTCTTSMLPTVDGGALSHERNVSTISGHQLMPMTSSCEIPLIVSTSTNTSSLTPQNISQPLTVPNFSCQTPMVASITLGPHQSLPVVSCSQPLLIQLQPSGMPVFPDSIAPIREQNVPNLSKTHASYPQQTPSINPMPCVPVAAHLQSVDTNSSNNCILPIRSISTSNAYNSGVDSHHGPTVMSQLLPLSATAPATCLKVSVGSSVGGGLNVPLPGFINPVDMNVTRYQISASLPNPVVNDAPRSERFSSNNVGQTTSSHPPPISFLHAALMAPKNETTLAPNNQQKSAKTNAETPAIQTTAVHGQVTLTSSVNSQITSNNSVSSIGNIDNGISLDIGCPTSNNITIEELLSQTDAPKSVPGTCGSINATRPKDGPRGPSSSSDASHDLMRAPHDVPLLPQLSVDNSSTVNMKSMERNFPCTELNNQFHSSPSNVTRLAPPQNHFERTPITCEKLDFLSELTLAKITAAPSVSQTNSVLRIGLLSEEEQRLEARRLREAEEKYKEDKKKSSHQNILSPIDSRPPSQLHALLQDQTRNREFPTNPGMSTSLENFRSEIQQNLNERDQNTFCERKQLFVQQKIVQEDQSKKLLEDSKHRGNILLENAPACDGKALIDREPNSCKSAQDVCGRESQCPQGIDRKGREEIESSKRSEIFQKTPENRSVAEQYKTDRLRIESAKVDYPAMDLYRIPEISRPAQQFTRDGILNREKAGRELDGLPEPNKRDNFQVQSIARECSQKGIYFPVNNDAMNKLSDSVVEHSNLNPIDRAAREMGVAERKQVDQRGICQNFFNRPKSNFEHQSSFQHSMAEQRPPFHANRPWSTSPYQVPPLRSGLHPSLKLLHQQNTPQPPPIDRNTSFLGPAGFKQGHAFPPGRDLLVSQIRHPAPEGRFPLPTGFRPSTAEMSGGNVIRMGTQFLDINQHGISASYSRPVRMANTGNNHHIHHLLGEPRDPARGTVPNQPTIVSSSADMPPSVSRELFSRHLLANASSVIDSPVGWKDSSQYRKYISRNADSSSLIPDVSSVPVFPRNVGFDPKKNETPRAEMAQPANFNTVRSASSNLYAHPEHPSQKYSVNNSPDGNPQTSPLSLVMSTKQLAVPNCSYNRSTELLRSLKQTEFSVEASSNLNLYSDERSNPSRTHLPFMSYPASASVNTQPPPCPQGISPDITPVCCAPVQSSYASNRRQSVNDTYLIMEKINQECNFENKNRSTPNNLDDRSTANTSFSTSVPPNQVGTPASEKSTVIIPCPPSSSWLQFSAPGKDLLNGGSTSLYNPGHQPANHNLHKPVSPEDSPINVVDDAPDPLFPNPEFNIPSLNPPLVSPKLKELSVLEGLGKKVASQLTFSKEQRETRTVAPVPGKALESDLALRLGPDGTFLESQGHPEESSRLRKFLKRYQRVSVDQPRSESHSSFCSDATPFQENFPFLKNLDDIANQERNDFSVESFEQAHLNLENESTRNNGVPSDSRSFTTLAERHIRSETAKLDSVHQADLDITEKDLTTTEGSVVESLAQCPRVRDVAQSDHFLINPPPLEISSTAPQSTFTETSESGMRFDRSISSIPVSIVDFNDGSGFGSQSSNCVSKVSYSANQVSDCIDTFASTQLVQANSHSANETIVDLPSENLIDAKSATMLSRGSVISEALSSSSTNNNLSAINSSDSPSSFSASILDPPIFQTETRIDHLTQTSESNTVKPVQDASCENAKSSKNSILGPLSAILLKDEALILNDDSDADSSCNLKMSRILGRRRHSTSSHSSKSPGCDSRALSPAVSQFSLSPKEGNETELDLHEKSKLIHLSDACPQNKEDKESHQLAQSNNDVCDGNNETDANETVPSGGSIITGTASTFQQLESNEKTQSYYSETFPVPLSEGYIDAGTINDNGPLKTIELSSIKETEVNVSPKSPHLPSADLQRSESISNEGPIAESASCAPTLNPSQPSSDVDTSSLLENVGIVNELKHTLKTPTKASIKEFPEDFPIISVEAKSANLVKSRNKSKKTNVKSRKPPKKKTYLVSDLPEQIAQRTTRSTRAAAKVSYTEFFDNEPPTPVCPPVLEHIEAGTITSNVRDHIRLMQNPSKKKRGRPKKIVSNQPPAPTSAKYLLEGPPLPTEIQIVTSSTNPTSALQLHEQSSNNFANSISSEPASKPADASFKLPLHKPLKLTIKRTLKGAEVKYTSTNDETILHSHGTKNAWQRDECESRILLPRNPRDPLGINDLSEFSSVVPTPENFDTDTENIPVADRLKNLKQRRSNKSLLKISRKLVKRSIRTPAHDPNYSYLTTPNATPLHFSSGYGSFTPVYTPLHRISYDGPGSTPLRIQGGDFKIHLVKKHKPRLTIGNNPNNSIKKIRKIRRSPKKKNQNALFVNEKSKSIEEGNLFTSSNRNFTVGEECPRPFSCVKGGRDQENDALVGGKTNTALETSSNLPSEKKFVSEGQANSLDENCNATHTSLAAGKDKIILKIRLPTKSPEIDKSIASVSFTERNNVSVQLVPPQELHPPKLPPLIIKMGRVQYTGSSITTEENQSDPCSISRGCEEVLNSENARIHETSAQEETIATPPTDDIRVPFQINSATAVQRKVSLPLKAELKNQRASLRQSAPLEENNVCIIDSSTVCDVNKKLAPLSQLTCNNNEAIPQREIPTLNARPLDSIEKELAAIVGDPYLTPRHEIQSTCCVSTSQKTTGTPDILHSQKKDTSSEMDNFELHLAAIDDSHVRTKDGLHRQKAKLVAILLDKTTEYANSQLPSCDHECRIQAQELRSFDVVNTTTSTSNAMVSGSRNSIPEAIVLPKNSDHMSVTENTTLNTLRQENEISQNALATPVADFKLHNDPKVVVQNLSSNEINSLQNRMQITPEMEHKKLPQSPPKLRNKNNVPQKDVPSEKEFSRATKRIFTDGEVESSRRSSCPGKIRKIMAERDRQRELGTHNEYEFREETEIVSVSGESSSDLSLQVRDIGLANSIRENMPDSNKTVKTNRTVSTSLASNSQILKTQSKKRKSDLPGPNSDVNSQASERQSNLDNSEKKSPRKRRRICSIKSDIKLKMKSKLPESNLDVLPVAKPLEGKSVFNSGGSVSVPPCDLEVCSAASINVDQDNISRSNRDDSLRTESGNVASTPANNCTSCSPSLGHQWAFQLGDSIDENATDYKDSLFNLSYMTPRPDCGENNFLPVSGSLGQTPNYRSSPGSPASAAAEAPMEDTSASERRLPRLQIHGRC</sequence>
<feature type="region of interest" description="Disordered" evidence="1">
    <location>
        <begin position="3272"/>
        <end position="3293"/>
    </location>
</feature>
<feature type="compositionally biased region" description="Polar residues" evidence="1">
    <location>
        <begin position="2111"/>
        <end position="2126"/>
    </location>
</feature>
<proteinExistence type="predicted"/>
<feature type="region of interest" description="Disordered" evidence="1">
    <location>
        <begin position="2257"/>
        <end position="2284"/>
    </location>
</feature>
<feature type="region of interest" description="Disordered" evidence="1">
    <location>
        <begin position="541"/>
        <end position="575"/>
    </location>
</feature>
<feature type="compositionally biased region" description="Polar residues" evidence="1">
    <location>
        <begin position="11"/>
        <end position="20"/>
    </location>
</feature>
<feature type="region of interest" description="Disordered" evidence="1">
    <location>
        <begin position="3342"/>
        <end position="3391"/>
    </location>
</feature>
<reference evidence="3" key="1">
    <citation type="submission" date="2025-08" db="UniProtKB">
        <authorList>
            <consortium name="RefSeq"/>
        </authorList>
    </citation>
    <scope>IDENTIFICATION</scope>
    <source>
        <tissue evidence="3">Whole organism</tissue>
    </source>
</reference>
<feature type="compositionally biased region" description="Polar residues" evidence="1">
    <location>
        <begin position="3182"/>
        <end position="3196"/>
    </location>
</feature>
<feature type="compositionally biased region" description="Polar residues" evidence="1">
    <location>
        <begin position="3143"/>
        <end position="3168"/>
    </location>
</feature>
<protein>
    <submittedName>
        <fullName evidence="3">Uncharacterized protein LOC125179420</fullName>
    </submittedName>
</protein>
<dbReference type="OrthoDB" id="6382424at2759"/>
<feature type="region of interest" description="Disordered" evidence="1">
    <location>
        <begin position="687"/>
        <end position="710"/>
    </location>
</feature>
<organism evidence="2 3">
    <name type="scientific">Hyalella azteca</name>
    <name type="common">Amphipod</name>
    <dbReference type="NCBI Taxonomy" id="294128"/>
    <lineage>
        <taxon>Eukaryota</taxon>
        <taxon>Metazoa</taxon>
        <taxon>Ecdysozoa</taxon>
        <taxon>Arthropoda</taxon>
        <taxon>Crustacea</taxon>
        <taxon>Multicrustacea</taxon>
        <taxon>Malacostraca</taxon>
        <taxon>Eumalacostraca</taxon>
        <taxon>Peracarida</taxon>
        <taxon>Amphipoda</taxon>
        <taxon>Senticaudata</taxon>
        <taxon>Talitrida</taxon>
        <taxon>Talitroidea</taxon>
        <taxon>Hyalellidae</taxon>
        <taxon>Hyalella</taxon>
    </lineage>
</organism>